<comment type="similarity">
    <text evidence="1">Belongs to the beta type-B retroviral polymerase family. HERV class-II K(HML-2) pol subfamily.</text>
</comment>
<reference evidence="5 6" key="1">
    <citation type="journal article" date="2023" name="Mol. Biol. Evol.">
        <title>Genomics of Secondarily Temperate Adaptation in the Only Non-Antarctic Icefish.</title>
        <authorList>
            <person name="Rivera-Colon A.G."/>
            <person name="Rayamajhi N."/>
            <person name="Minhas B.F."/>
            <person name="Madrigal G."/>
            <person name="Bilyk K.T."/>
            <person name="Yoon V."/>
            <person name="Hune M."/>
            <person name="Gregory S."/>
            <person name="Cheng C.H.C."/>
            <person name="Catchen J.M."/>
        </authorList>
    </citation>
    <scope>NUCLEOTIDE SEQUENCE [LARGE SCALE GENOMIC DNA]</scope>
    <source>
        <tissue evidence="5">White muscle</tissue>
    </source>
</reference>
<dbReference type="Pfam" id="PF17919">
    <property type="entry name" value="RT_RNaseH_2"/>
    <property type="match status" value="1"/>
</dbReference>
<dbReference type="InterPro" id="IPR000477">
    <property type="entry name" value="RT_dom"/>
</dbReference>
<proteinExistence type="inferred from homology"/>
<dbReference type="PROSITE" id="PS50878">
    <property type="entry name" value="RT_POL"/>
    <property type="match status" value="1"/>
</dbReference>
<gene>
    <name evidence="5" type="ORF">CgunFtcFv8_002359</name>
</gene>
<name>A0AAN8CQV0_CHAGU</name>
<dbReference type="InterPro" id="IPR041577">
    <property type="entry name" value="RT_RNaseH_2"/>
</dbReference>
<dbReference type="AlphaFoldDB" id="A0AAN8CQV0"/>
<dbReference type="GO" id="GO:0004523">
    <property type="term" value="F:RNA-DNA hybrid ribonuclease activity"/>
    <property type="evidence" value="ECO:0007669"/>
    <property type="project" value="UniProtKB-EC"/>
</dbReference>
<dbReference type="InterPro" id="IPR050951">
    <property type="entry name" value="Retrovirus_Pol_polyprotein"/>
</dbReference>
<evidence type="ECO:0000256" key="2">
    <source>
        <dbReference type="ARBA" id="ARBA00012180"/>
    </source>
</evidence>
<evidence type="ECO:0000256" key="1">
    <source>
        <dbReference type="ARBA" id="ARBA00010879"/>
    </source>
</evidence>
<feature type="domain" description="Reverse transcriptase" evidence="4">
    <location>
        <begin position="1"/>
        <end position="71"/>
    </location>
</feature>
<dbReference type="InterPro" id="IPR043502">
    <property type="entry name" value="DNA/RNA_pol_sf"/>
</dbReference>
<dbReference type="PANTHER" id="PTHR37984:SF5">
    <property type="entry name" value="PROTEIN NYNRIN-LIKE"/>
    <property type="match status" value="1"/>
</dbReference>
<accession>A0AAN8CQV0</accession>
<protein>
    <recommendedName>
        <fullName evidence="2">ribonuclease H</fullName>
        <ecNumber evidence="2">3.1.26.4</ecNumber>
    </recommendedName>
</protein>
<keyword evidence="6" id="KW-1185">Reference proteome</keyword>
<sequence length="277" mass="31405">MTTEVTEGLGKARLVGVVCHMDNVLVWGQPQEEHDPRLYAVLEKIQKAGITLNVEKCDISKQEVTYLGHVITASGIRSDPSKTEAVRKMEEPKNVSELRSFLGMVNQLGMFIPQLAERDKPLQDLLSKKNCWLWGIDQARAFQDLKDSLISPPVLAMYDTNRETKVSADASSYGLGSVLLQKLEEDWRPVAYMSRSLTQTEQRDAQVENEVLGLTWNCERFRNFLIGRHFELDTDHKPLLSLLGSQALDALPPWIQRFRMGLMDYSYSITHVPGKSL</sequence>
<keyword evidence="3" id="KW-0511">Multifunctional enzyme</keyword>
<evidence type="ECO:0000313" key="5">
    <source>
        <dbReference type="EMBL" id="KAK5906498.1"/>
    </source>
</evidence>
<dbReference type="InterPro" id="IPR043128">
    <property type="entry name" value="Rev_trsase/Diguanyl_cyclase"/>
</dbReference>
<comment type="caution">
    <text evidence="5">The sequence shown here is derived from an EMBL/GenBank/DDBJ whole genome shotgun (WGS) entry which is preliminary data.</text>
</comment>
<evidence type="ECO:0000313" key="6">
    <source>
        <dbReference type="Proteomes" id="UP001331515"/>
    </source>
</evidence>
<dbReference type="EC" id="3.1.26.4" evidence="2"/>
<dbReference type="PANTHER" id="PTHR37984">
    <property type="entry name" value="PROTEIN CBG26694"/>
    <property type="match status" value="1"/>
</dbReference>
<dbReference type="FunFam" id="3.10.20.370:FF:000001">
    <property type="entry name" value="Retrovirus-related Pol polyprotein from transposon 17.6-like protein"/>
    <property type="match status" value="1"/>
</dbReference>
<dbReference type="EMBL" id="JAURVH010001530">
    <property type="protein sequence ID" value="KAK5906498.1"/>
    <property type="molecule type" value="Genomic_DNA"/>
</dbReference>
<dbReference type="Gene3D" id="3.30.70.270">
    <property type="match status" value="2"/>
</dbReference>
<evidence type="ECO:0000259" key="4">
    <source>
        <dbReference type="PROSITE" id="PS50878"/>
    </source>
</evidence>
<evidence type="ECO:0000256" key="3">
    <source>
        <dbReference type="ARBA" id="ARBA00023268"/>
    </source>
</evidence>
<organism evidence="5 6">
    <name type="scientific">Champsocephalus gunnari</name>
    <name type="common">Mackerel icefish</name>
    <dbReference type="NCBI Taxonomy" id="52237"/>
    <lineage>
        <taxon>Eukaryota</taxon>
        <taxon>Metazoa</taxon>
        <taxon>Chordata</taxon>
        <taxon>Craniata</taxon>
        <taxon>Vertebrata</taxon>
        <taxon>Euteleostomi</taxon>
        <taxon>Actinopterygii</taxon>
        <taxon>Neopterygii</taxon>
        <taxon>Teleostei</taxon>
        <taxon>Neoteleostei</taxon>
        <taxon>Acanthomorphata</taxon>
        <taxon>Eupercaria</taxon>
        <taxon>Perciformes</taxon>
        <taxon>Notothenioidei</taxon>
        <taxon>Channichthyidae</taxon>
        <taxon>Champsocephalus</taxon>
    </lineage>
</organism>
<dbReference type="CDD" id="cd09274">
    <property type="entry name" value="RNase_HI_RT_Ty3"/>
    <property type="match status" value="1"/>
</dbReference>
<dbReference type="Proteomes" id="UP001331515">
    <property type="component" value="Unassembled WGS sequence"/>
</dbReference>
<dbReference type="SUPFAM" id="SSF56672">
    <property type="entry name" value="DNA/RNA polymerases"/>
    <property type="match status" value="1"/>
</dbReference>
<dbReference type="Pfam" id="PF00078">
    <property type="entry name" value="RVT_1"/>
    <property type="match status" value="1"/>
</dbReference>
<dbReference type="FunFam" id="3.30.70.270:FF:000026">
    <property type="entry name" value="Transposon Ty3-G Gag-Pol polyprotein"/>
    <property type="match status" value="1"/>
</dbReference>